<accession>A0A3L6T003</accession>
<sequence>MARLRPHDPFPRALQAARAARPRRHLRVHAAERRQAGRRPAGAVRAPPVAGLGLPEVEGLPDGAESTADVPPEKVALLKKAFDGLVVPFAGLVAGACAGGDDATAASFSRKPDWIILDFAHNWIWPIAEEHEVSDEDLLLFLFQIHTMDAAAMNETKES</sequence>
<evidence type="ECO:0000313" key="2">
    <source>
        <dbReference type="EMBL" id="RLN29266.1"/>
    </source>
</evidence>
<dbReference type="AlphaFoldDB" id="A0A3L6T003"/>
<dbReference type="Proteomes" id="UP000275267">
    <property type="component" value="Unassembled WGS sequence"/>
</dbReference>
<reference evidence="3" key="1">
    <citation type="journal article" date="2019" name="Nat. Commun.">
        <title>The genome of broomcorn millet.</title>
        <authorList>
            <person name="Zou C."/>
            <person name="Miki D."/>
            <person name="Li D."/>
            <person name="Tang Q."/>
            <person name="Xiao L."/>
            <person name="Rajput S."/>
            <person name="Deng P."/>
            <person name="Jia W."/>
            <person name="Huang R."/>
            <person name="Zhang M."/>
            <person name="Sun Y."/>
            <person name="Hu J."/>
            <person name="Fu X."/>
            <person name="Schnable P.S."/>
            <person name="Li F."/>
            <person name="Zhang H."/>
            <person name="Feng B."/>
            <person name="Zhu X."/>
            <person name="Liu R."/>
            <person name="Schnable J.C."/>
            <person name="Zhu J.-K."/>
            <person name="Zhang H."/>
        </authorList>
    </citation>
    <scope>NUCLEOTIDE SEQUENCE [LARGE SCALE GENOMIC DNA]</scope>
</reference>
<proteinExistence type="predicted"/>
<evidence type="ECO:0000256" key="1">
    <source>
        <dbReference type="SAM" id="MobiDB-lite"/>
    </source>
</evidence>
<dbReference type="OrthoDB" id="5835829at2759"/>
<evidence type="ECO:0000313" key="3">
    <source>
        <dbReference type="Proteomes" id="UP000275267"/>
    </source>
</evidence>
<dbReference type="Gene3D" id="3.40.50.2000">
    <property type="entry name" value="Glycogen Phosphorylase B"/>
    <property type="match status" value="1"/>
</dbReference>
<keyword evidence="3" id="KW-1185">Reference proteome</keyword>
<feature type="region of interest" description="Disordered" evidence="1">
    <location>
        <begin position="1"/>
        <end position="26"/>
    </location>
</feature>
<dbReference type="STRING" id="4540.A0A3L6T003"/>
<comment type="caution">
    <text evidence="2">The sequence shown here is derived from an EMBL/GenBank/DDBJ whole genome shotgun (WGS) entry which is preliminary data.</text>
</comment>
<organism evidence="2 3">
    <name type="scientific">Panicum miliaceum</name>
    <name type="common">Proso millet</name>
    <name type="synonym">Broomcorn millet</name>
    <dbReference type="NCBI Taxonomy" id="4540"/>
    <lineage>
        <taxon>Eukaryota</taxon>
        <taxon>Viridiplantae</taxon>
        <taxon>Streptophyta</taxon>
        <taxon>Embryophyta</taxon>
        <taxon>Tracheophyta</taxon>
        <taxon>Spermatophyta</taxon>
        <taxon>Magnoliopsida</taxon>
        <taxon>Liliopsida</taxon>
        <taxon>Poales</taxon>
        <taxon>Poaceae</taxon>
        <taxon>PACMAD clade</taxon>
        <taxon>Panicoideae</taxon>
        <taxon>Panicodae</taxon>
        <taxon>Paniceae</taxon>
        <taxon>Panicinae</taxon>
        <taxon>Panicum</taxon>
        <taxon>Panicum sect. Panicum</taxon>
    </lineage>
</organism>
<protein>
    <submittedName>
        <fullName evidence="2">Uncharacterized protein</fullName>
    </submittedName>
</protein>
<gene>
    <name evidence="2" type="ORF">C2845_PM05G16250</name>
</gene>
<feature type="compositionally biased region" description="Basic and acidic residues" evidence="1">
    <location>
        <begin position="1"/>
        <end position="10"/>
    </location>
</feature>
<name>A0A3L6T003_PANMI</name>
<dbReference type="EMBL" id="PQIB02000003">
    <property type="protein sequence ID" value="RLN29266.1"/>
    <property type="molecule type" value="Genomic_DNA"/>
</dbReference>